<comment type="caution">
    <text evidence="3">The sequence shown here is derived from an EMBL/GenBank/DDBJ whole genome shotgun (WGS) entry which is preliminary data.</text>
</comment>
<evidence type="ECO:0000256" key="1">
    <source>
        <dbReference type="SAM" id="MobiDB-lite"/>
    </source>
</evidence>
<sequence length="333" mass="36542">MNDPSYESCSPESFDFGEHGVARGLTDVGRRRSQNQDQFLIAELRKSMQVQASSLRFESQTNLFGDARGQLWIVADGMGGHAAGQRASRVAMDQLIQQLLNTVHWFLQSDQVQSVDESEFVSSLQRILHVAHAQILSEAESDQSQRGMGTTLTMAYVVWPRMYVVHVGDSRCYLVRDGVCEQLTTDHTLAHQLVEAGGLNPEDEAASRWSNVLWNVLGGSGEHELTAEVRRVDLMEGDTVLLCSDGLSRYLSATALADVIAEGTSELNAVCQRLVDLANEAGGEDNITVIVAKPDRVLLATRPNRDDELDLRNLLTNPGVSPDDYSDAETLPG</sequence>
<gene>
    <name evidence="3" type="ORF">SAMN06265222_102317</name>
</gene>
<dbReference type="Pfam" id="PF13672">
    <property type="entry name" value="PP2C_2"/>
    <property type="match status" value="1"/>
</dbReference>
<feature type="region of interest" description="Disordered" evidence="1">
    <location>
        <begin position="312"/>
        <end position="333"/>
    </location>
</feature>
<dbReference type="InterPro" id="IPR001932">
    <property type="entry name" value="PPM-type_phosphatase-like_dom"/>
</dbReference>
<dbReference type="EMBL" id="FXUG01000002">
    <property type="protein sequence ID" value="SMP47576.1"/>
    <property type="molecule type" value="Genomic_DNA"/>
</dbReference>
<protein>
    <submittedName>
        <fullName evidence="3">Protein phosphatase</fullName>
    </submittedName>
</protein>
<organism evidence="3 4">
    <name type="scientific">Neorhodopirellula lusitana</name>
    <dbReference type="NCBI Taxonomy" id="445327"/>
    <lineage>
        <taxon>Bacteria</taxon>
        <taxon>Pseudomonadati</taxon>
        <taxon>Planctomycetota</taxon>
        <taxon>Planctomycetia</taxon>
        <taxon>Pirellulales</taxon>
        <taxon>Pirellulaceae</taxon>
        <taxon>Neorhodopirellula</taxon>
    </lineage>
</organism>
<proteinExistence type="predicted"/>
<dbReference type="Gene3D" id="3.60.40.10">
    <property type="entry name" value="PPM-type phosphatase domain"/>
    <property type="match status" value="1"/>
</dbReference>
<dbReference type="InterPro" id="IPR015655">
    <property type="entry name" value="PP2C"/>
</dbReference>
<evidence type="ECO:0000313" key="3">
    <source>
        <dbReference type="EMBL" id="SMP47576.1"/>
    </source>
</evidence>
<keyword evidence="4" id="KW-1185">Reference proteome</keyword>
<evidence type="ECO:0000313" key="4">
    <source>
        <dbReference type="Proteomes" id="UP001158067"/>
    </source>
</evidence>
<dbReference type="PANTHER" id="PTHR13832:SF860">
    <property type="entry name" value="PROTEIN PHOSPHATASE PHPP"/>
    <property type="match status" value="1"/>
</dbReference>
<reference evidence="3 4" key="1">
    <citation type="submission" date="2017-05" db="EMBL/GenBank/DDBJ databases">
        <authorList>
            <person name="Varghese N."/>
            <person name="Submissions S."/>
        </authorList>
    </citation>
    <scope>NUCLEOTIDE SEQUENCE [LARGE SCALE GENOMIC DNA]</scope>
    <source>
        <strain evidence="3 4">DSM 25457</strain>
    </source>
</reference>
<dbReference type="SUPFAM" id="SSF81606">
    <property type="entry name" value="PP2C-like"/>
    <property type="match status" value="1"/>
</dbReference>
<evidence type="ECO:0000259" key="2">
    <source>
        <dbReference type="PROSITE" id="PS51746"/>
    </source>
</evidence>
<dbReference type="Proteomes" id="UP001158067">
    <property type="component" value="Unassembled WGS sequence"/>
</dbReference>
<dbReference type="SMART" id="SM00332">
    <property type="entry name" value="PP2Cc"/>
    <property type="match status" value="1"/>
</dbReference>
<feature type="domain" description="PPM-type phosphatase" evidence="2">
    <location>
        <begin position="22"/>
        <end position="294"/>
    </location>
</feature>
<name>A0ABY1PUX0_9BACT</name>
<dbReference type="InterPro" id="IPR036457">
    <property type="entry name" value="PPM-type-like_dom_sf"/>
</dbReference>
<accession>A0ABY1PUX0</accession>
<dbReference type="PANTHER" id="PTHR13832">
    <property type="entry name" value="PROTEIN PHOSPHATASE 2C"/>
    <property type="match status" value="1"/>
</dbReference>
<dbReference type="SMART" id="SM00331">
    <property type="entry name" value="PP2C_SIG"/>
    <property type="match status" value="1"/>
</dbReference>
<dbReference type="RefSeq" id="WP_283431635.1">
    <property type="nucleotide sequence ID" value="NZ_CAWLDM010000001.1"/>
</dbReference>
<dbReference type="PROSITE" id="PS51746">
    <property type="entry name" value="PPM_2"/>
    <property type="match status" value="1"/>
</dbReference>
<dbReference type="CDD" id="cd00143">
    <property type="entry name" value="PP2Cc"/>
    <property type="match status" value="1"/>
</dbReference>